<feature type="non-terminal residue" evidence="1">
    <location>
        <position position="95"/>
    </location>
</feature>
<evidence type="ECO:0000313" key="1">
    <source>
        <dbReference type="EMBL" id="SVD88273.1"/>
    </source>
</evidence>
<protein>
    <submittedName>
        <fullName evidence="1">Uncharacterized protein</fullName>
    </submittedName>
</protein>
<proteinExistence type="predicted"/>
<accession>A0A382YYK5</accession>
<dbReference type="AlphaFoldDB" id="A0A382YYK5"/>
<organism evidence="1">
    <name type="scientific">marine metagenome</name>
    <dbReference type="NCBI Taxonomy" id="408172"/>
    <lineage>
        <taxon>unclassified sequences</taxon>
        <taxon>metagenomes</taxon>
        <taxon>ecological metagenomes</taxon>
    </lineage>
</organism>
<name>A0A382YYK5_9ZZZZ</name>
<sequence>MKFQIDDYIGLIKHRGKNYVDSGGRHIYYEKTKYTALKCHKIMRIEDHLLSSTVWLKDITFSFKVKRPPTSKKSWAQVLYLNGLPWLIYDYLEQS</sequence>
<reference evidence="1" key="1">
    <citation type="submission" date="2018-05" db="EMBL/GenBank/DDBJ databases">
        <authorList>
            <person name="Lanie J.A."/>
            <person name="Ng W.-L."/>
            <person name="Kazmierczak K.M."/>
            <person name="Andrzejewski T.M."/>
            <person name="Davidsen T.M."/>
            <person name="Wayne K.J."/>
            <person name="Tettelin H."/>
            <person name="Glass J.I."/>
            <person name="Rusch D."/>
            <person name="Podicherti R."/>
            <person name="Tsui H.-C.T."/>
            <person name="Winkler M.E."/>
        </authorList>
    </citation>
    <scope>NUCLEOTIDE SEQUENCE</scope>
</reference>
<dbReference type="EMBL" id="UINC01179546">
    <property type="protein sequence ID" value="SVD88273.1"/>
    <property type="molecule type" value="Genomic_DNA"/>
</dbReference>
<gene>
    <name evidence="1" type="ORF">METZ01_LOCUS441127</name>
</gene>